<dbReference type="SUPFAM" id="SSF82771">
    <property type="entry name" value="GIY-YIG endonuclease"/>
    <property type="match status" value="1"/>
</dbReference>
<feature type="domain" description="GIY-YIG" evidence="2">
    <location>
        <begin position="20"/>
        <end position="105"/>
    </location>
</feature>
<evidence type="ECO:0000313" key="3">
    <source>
        <dbReference type="EMBL" id="GFY14800.1"/>
    </source>
</evidence>
<organism evidence="3 4">
    <name type="scientific">Trichonephila clavipes</name>
    <name type="common">Golden silk orbweaver</name>
    <name type="synonym">Nephila clavipes</name>
    <dbReference type="NCBI Taxonomy" id="2585209"/>
    <lineage>
        <taxon>Eukaryota</taxon>
        <taxon>Metazoa</taxon>
        <taxon>Ecdysozoa</taxon>
        <taxon>Arthropoda</taxon>
        <taxon>Chelicerata</taxon>
        <taxon>Arachnida</taxon>
        <taxon>Araneae</taxon>
        <taxon>Araneomorphae</taxon>
        <taxon>Entelegynae</taxon>
        <taxon>Araneoidea</taxon>
        <taxon>Nephilidae</taxon>
        <taxon>Trichonephila</taxon>
    </lineage>
</organism>
<dbReference type="Gene3D" id="3.40.1440.10">
    <property type="entry name" value="GIY-YIG endonuclease"/>
    <property type="match status" value="1"/>
</dbReference>
<reference evidence="3" key="1">
    <citation type="submission" date="2020-08" db="EMBL/GenBank/DDBJ databases">
        <title>Multicomponent nature underlies the extraordinary mechanical properties of spider dragline silk.</title>
        <authorList>
            <person name="Kono N."/>
            <person name="Nakamura H."/>
            <person name="Mori M."/>
            <person name="Yoshida Y."/>
            <person name="Ohtoshi R."/>
            <person name="Malay A.D."/>
            <person name="Moran D.A.P."/>
            <person name="Tomita M."/>
            <person name="Numata K."/>
            <person name="Arakawa K."/>
        </authorList>
    </citation>
    <scope>NUCLEOTIDE SEQUENCE</scope>
</reference>
<dbReference type="InterPro" id="IPR035901">
    <property type="entry name" value="GIY-YIG_endonuc_sf"/>
</dbReference>
<evidence type="ECO:0000313" key="4">
    <source>
        <dbReference type="Proteomes" id="UP000887159"/>
    </source>
</evidence>
<feature type="compositionally biased region" description="Basic and acidic residues" evidence="1">
    <location>
        <begin position="154"/>
        <end position="166"/>
    </location>
</feature>
<accession>A0A8X6SNG8</accession>
<dbReference type="Pfam" id="PF01541">
    <property type="entry name" value="GIY-YIG"/>
    <property type="match status" value="1"/>
</dbReference>
<sequence length="166" mass="19513">MMQHEQNNEESEFKFCKTFNCIYMLTCGVCGFKYIGQTSGAMNLRINQHRSDIGKNTSTKNIGRIERQHFNKHGFEDVALNIIKIVPNKINRLWYENVYIGIYNAMYPYGLNVIWNNKNLIQAVKQNDKESIYNSRNNSNKRKRVGKGGRKKRENRDIDTVKKRSK</sequence>
<feature type="compositionally biased region" description="Basic residues" evidence="1">
    <location>
        <begin position="139"/>
        <end position="153"/>
    </location>
</feature>
<proteinExistence type="predicted"/>
<evidence type="ECO:0000256" key="1">
    <source>
        <dbReference type="SAM" id="MobiDB-lite"/>
    </source>
</evidence>
<dbReference type="AlphaFoldDB" id="A0A8X6SNG8"/>
<protein>
    <recommendedName>
        <fullName evidence="2">GIY-YIG domain-containing protein</fullName>
    </recommendedName>
</protein>
<dbReference type="Proteomes" id="UP000887159">
    <property type="component" value="Unassembled WGS sequence"/>
</dbReference>
<name>A0A8X6SNG8_TRICX</name>
<feature type="region of interest" description="Disordered" evidence="1">
    <location>
        <begin position="133"/>
        <end position="166"/>
    </location>
</feature>
<keyword evidence="4" id="KW-1185">Reference proteome</keyword>
<dbReference type="EMBL" id="BMAU01021331">
    <property type="protein sequence ID" value="GFY14800.1"/>
    <property type="molecule type" value="Genomic_DNA"/>
</dbReference>
<dbReference type="InterPro" id="IPR000305">
    <property type="entry name" value="GIY-YIG_endonuc"/>
</dbReference>
<gene>
    <name evidence="3" type="ORF">TNCV_648431</name>
</gene>
<comment type="caution">
    <text evidence="3">The sequence shown here is derived from an EMBL/GenBank/DDBJ whole genome shotgun (WGS) entry which is preliminary data.</text>
</comment>
<evidence type="ECO:0000259" key="2">
    <source>
        <dbReference type="Pfam" id="PF01541"/>
    </source>
</evidence>